<evidence type="ECO:0008006" key="4">
    <source>
        <dbReference type="Google" id="ProtNLM"/>
    </source>
</evidence>
<dbReference type="EMBL" id="CP032626">
    <property type="protein sequence ID" value="AYF92192.1"/>
    <property type="molecule type" value="Genomic_DNA"/>
</dbReference>
<gene>
    <name evidence="2" type="ORF">D7I45_01145</name>
</gene>
<name>A0A387AND8_9LACO</name>
<dbReference type="KEGG" id="abom:D7I45_01145"/>
<dbReference type="Proteomes" id="UP000272003">
    <property type="component" value="Chromosome"/>
</dbReference>
<dbReference type="AlphaFoldDB" id="A0A387AND8"/>
<reference evidence="2 3" key="1">
    <citation type="submission" date="2018-09" db="EMBL/GenBank/DDBJ databases">
        <title>Genome sequencing of strain BHWM-4.</title>
        <authorList>
            <person name="Heo J."/>
            <person name="Kim S.-J."/>
            <person name="Kwon S.-W."/>
        </authorList>
    </citation>
    <scope>NUCLEOTIDE SEQUENCE [LARGE SCALE GENOMIC DNA]</scope>
    <source>
        <strain evidence="2 3">BHWM-4</strain>
    </source>
</reference>
<sequence length="165" mass="19304">MHSNKKMMTLFVMFSLFIATLFLIPQTQNEAHAAANVATQNVQIKHKKSRKVRKAKRAKKHVRKARKVRKHAKKRVKRVRVVRHVRRAHRSSAARRAKAWIAARESGGSYSARNGSCFGKYQLLISYYGGNYSHKNQERVANRYVHSRYGSWVNAKAFWSTHHWY</sequence>
<feature type="signal peptide" evidence="1">
    <location>
        <begin position="1"/>
        <end position="33"/>
    </location>
</feature>
<evidence type="ECO:0000313" key="2">
    <source>
        <dbReference type="EMBL" id="AYF92192.1"/>
    </source>
</evidence>
<feature type="chain" id="PRO_5017376040" description="Aggregation promoting factor" evidence="1">
    <location>
        <begin position="34"/>
        <end position="165"/>
    </location>
</feature>
<proteinExistence type="predicted"/>
<keyword evidence="3" id="KW-1185">Reference proteome</keyword>
<dbReference type="RefSeq" id="WP_120783966.1">
    <property type="nucleotide sequence ID" value="NZ_CP032626.1"/>
</dbReference>
<organism evidence="2 3">
    <name type="scientific">Apilactobacillus bombintestini</name>
    <dbReference type="NCBI Taxonomy" id="2419772"/>
    <lineage>
        <taxon>Bacteria</taxon>
        <taxon>Bacillati</taxon>
        <taxon>Bacillota</taxon>
        <taxon>Bacilli</taxon>
        <taxon>Lactobacillales</taxon>
        <taxon>Lactobacillaceae</taxon>
        <taxon>Apilactobacillus</taxon>
    </lineage>
</organism>
<evidence type="ECO:0000256" key="1">
    <source>
        <dbReference type="SAM" id="SignalP"/>
    </source>
</evidence>
<protein>
    <recommendedName>
        <fullName evidence="4">Aggregation promoting factor</fullName>
    </recommendedName>
</protein>
<evidence type="ECO:0000313" key="3">
    <source>
        <dbReference type="Proteomes" id="UP000272003"/>
    </source>
</evidence>
<accession>A0A387AND8</accession>
<keyword evidence="1" id="KW-0732">Signal</keyword>
<dbReference type="OrthoDB" id="117366at2"/>